<accession>A0A7W7Y0S9</accession>
<keyword evidence="1" id="KW-0472">Membrane</keyword>
<protein>
    <submittedName>
        <fullName evidence="2">Sigma-E factor negative regulatory protein RseC</fullName>
    </submittedName>
</protein>
<proteinExistence type="predicted"/>
<comment type="caution">
    <text evidence="2">The sequence shown here is derived from an EMBL/GenBank/DDBJ whole genome shotgun (WGS) entry which is preliminary data.</text>
</comment>
<feature type="transmembrane region" description="Helical" evidence="1">
    <location>
        <begin position="83"/>
        <end position="102"/>
    </location>
</feature>
<keyword evidence="1" id="KW-1133">Transmembrane helix</keyword>
<reference evidence="2 3" key="1">
    <citation type="submission" date="2020-08" db="EMBL/GenBank/DDBJ databases">
        <title>Genomic Encyclopedia of Type Strains, Phase IV (KMG-IV): sequencing the most valuable type-strain genomes for metagenomic binning, comparative biology and taxonomic classification.</title>
        <authorList>
            <person name="Goeker M."/>
        </authorList>
    </citation>
    <scope>NUCLEOTIDE SEQUENCE [LARGE SCALE GENOMIC DNA]</scope>
    <source>
        <strain evidence="2 3">DSM 25897</strain>
    </source>
</reference>
<evidence type="ECO:0000313" key="3">
    <source>
        <dbReference type="Proteomes" id="UP000519004"/>
    </source>
</evidence>
<evidence type="ECO:0000256" key="1">
    <source>
        <dbReference type="SAM" id="Phobius"/>
    </source>
</evidence>
<evidence type="ECO:0000313" key="2">
    <source>
        <dbReference type="EMBL" id="MBB5015778.1"/>
    </source>
</evidence>
<dbReference type="Pfam" id="PF04246">
    <property type="entry name" value="RseC_MucC"/>
    <property type="match status" value="1"/>
</dbReference>
<dbReference type="EMBL" id="JACHHX010000010">
    <property type="protein sequence ID" value="MBB5015778.1"/>
    <property type="molecule type" value="Genomic_DNA"/>
</dbReference>
<feature type="transmembrane region" description="Helical" evidence="1">
    <location>
        <begin position="108"/>
        <end position="125"/>
    </location>
</feature>
<keyword evidence="3" id="KW-1185">Reference proteome</keyword>
<dbReference type="AlphaFoldDB" id="A0A7W7Y0S9"/>
<dbReference type="Proteomes" id="UP000519004">
    <property type="component" value="Unassembled WGS sequence"/>
</dbReference>
<sequence>MAEREAIVVACAAGELHLQPLAGPCSGCSTGCGGRCDLFRADLAGELRLPEPPGLRLRPGDRVLLSLDDDALRRAAFAGYGHALAGLLLGAVAGHGLALAGGWPHDPLTLAGIVAGTWVALRRAMRMVPVPRLRLVSAAAGPTSEERSSR</sequence>
<name>A0A7W7Y0S9_9GAMM</name>
<dbReference type="RefSeq" id="WP_183948448.1">
    <property type="nucleotide sequence ID" value="NZ_JACHHX010000010.1"/>
</dbReference>
<keyword evidence="1" id="KW-0812">Transmembrane</keyword>
<organism evidence="2 3">
    <name type="scientific">Rehaibacterium terrae</name>
    <dbReference type="NCBI Taxonomy" id="1341696"/>
    <lineage>
        <taxon>Bacteria</taxon>
        <taxon>Pseudomonadati</taxon>
        <taxon>Pseudomonadota</taxon>
        <taxon>Gammaproteobacteria</taxon>
        <taxon>Lysobacterales</taxon>
        <taxon>Lysobacteraceae</taxon>
        <taxon>Rehaibacterium</taxon>
    </lineage>
</organism>
<gene>
    <name evidence="2" type="ORF">HNQ58_001686</name>
</gene>